<organism evidence="4 5">
    <name type="scientific">Symbiodinium natans</name>
    <dbReference type="NCBI Taxonomy" id="878477"/>
    <lineage>
        <taxon>Eukaryota</taxon>
        <taxon>Sar</taxon>
        <taxon>Alveolata</taxon>
        <taxon>Dinophyceae</taxon>
        <taxon>Suessiales</taxon>
        <taxon>Symbiodiniaceae</taxon>
        <taxon>Symbiodinium</taxon>
    </lineage>
</organism>
<evidence type="ECO:0000259" key="3">
    <source>
        <dbReference type="PROSITE" id="PS50118"/>
    </source>
</evidence>
<reference evidence="4" key="1">
    <citation type="submission" date="2021-02" db="EMBL/GenBank/DDBJ databases">
        <authorList>
            <person name="Dougan E. K."/>
            <person name="Rhodes N."/>
            <person name="Thang M."/>
            <person name="Chan C."/>
        </authorList>
    </citation>
    <scope>NUCLEOTIDE SEQUENCE</scope>
</reference>
<sequence length="160" mass="18276">VALRAEPAPLKRPPTAYFLWLAENRPRIKESLGEEGRKVTEVSKAAGKEWKKLTAKAKKKYVEEAEKLKADYLVQKAATESTSESAARKDPSLPKRPKNAYMLWLQEHRKDIAKSLGPNHQPKEVMVEAGRMWRSFSDAEKKPYVAQASKLKKAYEKQVR</sequence>
<dbReference type="GO" id="GO:0005634">
    <property type="term" value="C:nucleus"/>
    <property type="evidence" value="ECO:0007669"/>
    <property type="project" value="UniProtKB-UniRule"/>
</dbReference>
<keyword evidence="1 2" id="KW-0238">DNA-binding</keyword>
<name>A0A812K4E9_9DINO</name>
<dbReference type="Proteomes" id="UP000604046">
    <property type="component" value="Unassembled WGS sequence"/>
</dbReference>
<dbReference type="PANTHER" id="PTHR48112:SF22">
    <property type="entry name" value="MITOCHONDRIAL TRANSCRIPTION FACTOR A, ISOFORM B"/>
    <property type="match status" value="1"/>
</dbReference>
<dbReference type="GO" id="GO:0006357">
    <property type="term" value="P:regulation of transcription by RNA polymerase II"/>
    <property type="evidence" value="ECO:0007669"/>
    <property type="project" value="TreeGrafter"/>
</dbReference>
<dbReference type="GO" id="GO:0003677">
    <property type="term" value="F:DNA binding"/>
    <property type="evidence" value="ECO:0007669"/>
    <property type="project" value="UniProtKB-UniRule"/>
</dbReference>
<dbReference type="AlphaFoldDB" id="A0A812K4E9"/>
<dbReference type="Gene3D" id="1.10.30.10">
    <property type="entry name" value="High mobility group box domain"/>
    <property type="match status" value="2"/>
</dbReference>
<protein>
    <submittedName>
        <fullName evidence="4">Hmgb3 protein</fullName>
    </submittedName>
</protein>
<feature type="DNA-binding region" description="HMG box" evidence="2">
    <location>
        <begin position="10"/>
        <end position="80"/>
    </location>
</feature>
<evidence type="ECO:0000313" key="4">
    <source>
        <dbReference type="EMBL" id="CAE7222117.1"/>
    </source>
</evidence>
<dbReference type="PANTHER" id="PTHR48112">
    <property type="entry name" value="HIGH MOBILITY GROUP PROTEIN DSP1"/>
    <property type="match status" value="1"/>
</dbReference>
<feature type="DNA-binding region" description="HMG box" evidence="2">
    <location>
        <begin position="94"/>
        <end position="160"/>
    </location>
</feature>
<dbReference type="CDD" id="cd00084">
    <property type="entry name" value="HMG-box_SF"/>
    <property type="match status" value="1"/>
</dbReference>
<proteinExistence type="predicted"/>
<dbReference type="SMART" id="SM00398">
    <property type="entry name" value="HMG"/>
    <property type="match status" value="2"/>
</dbReference>
<dbReference type="InterPro" id="IPR009071">
    <property type="entry name" value="HMG_box_dom"/>
</dbReference>
<evidence type="ECO:0000313" key="5">
    <source>
        <dbReference type="Proteomes" id="UP000604046"/>
    </source>
</evidence>
<feature type="domain" description="HMG box" evidence="3">
    <location>
        <begin position="10"/>
        <end position="80"/>
    </location>
</feature>
<comment type="caution">
    <text evidence="4">The sequence shown here is derived from an EMBL/GenBank/DDBJ whole genome shotgun (WGS) entry which is preliminary data.</text>
</comment>
<gene>
    <name evidence="4" type="primary">Hmgb3</name>
    <name evidence="4" type="ORF">SNAT2548_LOCUS8245</name>
</gene>
<keyword evidence="5" id="KW-1185">Reference proteome</keyword>
<evidence type="ECO:0000256" key="2">
    <source>
        <dbReference type="PROSITE-ProRule" id="PRU00267"/>
    </source>
</evidence>
<dbReference type="Pfam" id="PF00505">
    <property type="entry name" value="HMG_box"/>
    <property type="match status" value="2"/>
</dbReference>
<dbReference type="InterPro" id="IPR036910">
    <property type="entry name" value="HMG_box_dom_sf"/>
</dbReference>
<dbReference type="SUPFAM" id="SSF47095">
    <property type="entry name" value="HMG-box"/>
    <property type="match status" value="2"/>
</dbReference>
<feature type="domain" description="HMG box" evidence="3">
    <location>
        <begin position="94"/>
        <end position="160"/>
    </location>
</feature>
<feature type="non-terminal residue" evidence="4">
    <location>
        <position position="160"/>
    </location>
</feature>
<accession>A0A812K4E9</accession>
<keyword evidence="2" id="KW-0539">Nucleus</keyword>
<evidence type="ECO:0000256" key="1">
    <source>
        <dbReference type="ARBA" id="ARBA00023125"/>
    </source>
</evidence>
<dbReference type="PRINTS" id="PR00886">
    <property type="entry name" value="HIGHMOBLTY12"/>
</dbReference>
<dbReference type="EMBL" id="CAJNDS010000603">
    <property type="protein sequence ID" value="CAE7222117.1"/>
    <property type="molecule type" value="Genomic_DNA"/>
</dbReference>
<dbReference type="InterPro" id="IPR050342">
    <property type="entry name" value="HMGB"/>
</dbReference>
<dbReference type="PROSITE" id="PS50118">
    <property type="entry name" value="HMG_BOX_2"/>
    <property type="match status" value="2"/>
</dbReference>
<dbReference type="OrthoDB" id="1919336at2759"/>